<evidence type="ECO:0000256" key="6">
    <source>
        <dbReference type="ARBA" id="ARBA00022968"/>
    </source>
</evidence>
<dbReference type="FunFam" id="3.90.550.10:FF:000022">
    <property type="entry name" value="Histo-blood group ABO system transferase"/>
    <property type="match status" value="1"/>
</dbReference>
<dbReference type="PANTHER" id="PTHR10462:SF49">
    <property type="entry name" value="GLOBOSIDE ALPHA-1,3-N-ACETYLGALACTOSAMINYLTRANSFERASE 1"/>
    <property type="match status" value="1"/>
</dbReference>
<evidence type="ECO:0000256" key="5">
    <source>
        <dbReference type="ARBA" id="ARBA00022692"/>
    </source>
</evidence>
<feature type="binding site" evidence="10">
    <location>
        <position position="277"/>
    </location>
    <ligand>
        <name>an alpha-L-fucosyl-(1-&gt;2)-beta-D-galactosyl derivative</name>
        <dbReference type="ChEBI" id="CHEBI:140327"/>
    </ligand>
</feature>
<keyword evidence="3" id="KW-0328">Glycosyltransferase</keyword>
<feature type="transmembrane region" description="Helical" evidence="12">
    <location>
        <begin position="6"/>
        <end position="25"/>
    </location>
</feature>
<dbReference type="Gene3D" id="3.90.550.10">
    <property type="entry name" value="Spore Coat Polysaccharide Biosynthesis Protein SpsA, Chain A"/>
    <property type="match status" value="1"/>
</dbReference>
<dbReference type="GeneTree" id="ENSGT00950000182858"/>
<comment type="subcellular location">
    <subcellularLocation>
        <location evidence="1">Membrane</location>
        <topology evidence="1">Single-pass type II membrane protein</topology>
    </subcellularLocation>
</comment>
<keyword evidence="14" id="KW-1185">Reference proteome</keyword>
<protein>
    <recommendedName>
        <fullName evidence="15">Globoside alpha-1,3-N-acetylgalactosaminyltransferase 1, like 4</fullName>
    </recommendedName>
</protein>
<dbReference type="Pfam" id="PF03414">
    <property type="entry name" value="Glyco_transf_6"/>
    <property type="match status" value="1"/>
</dbReference>
<sequence>MYVYIYIYVYIYMCVCLYIYVYMYIYVYICIYISYMYMCIYIYIYMYIYMCVCVRTDVVAVTPWLAPIVWEGTFNPVLLDSIYKPKKISIAVTVFAVGKYIMFLKNFLETAEQHFFVGFNVHVYVFTDRPKEVPEVKMADGRQLTVRLVPSSKRWQEISARRMELIQKLIDEQLRKNSDYIFCLDVDSKFHDRWGTESLGGLVAVIHPGYYLDNRSKFPYERRSASKAYVADGEGDFYYCGGAFGGILEEVYLLASTCRFNFEEDAKNGIEAAWQEETSCYYFIYLTDCTSCLLTVLSPEYLWQDFKARNPEVKTIRFSGVIKNYADIRPNV</sequence>
<dbReference type="InterPro" id="IPR029044">
    <property type="entry name" value="Nucleotide-diphossugar_trans"/>
</dbReference>
<dbReference type="SUPFAM" id="SSF53448">
    <property type="entry name" value="Nucleotide-diphospho-sugar transferases"/>
    <property type="match status" value="1"/>
</dbReference>
<keyword evidence="7 12" id="KW-1133">Transmembrane helix</keyword>
<dbReference type="Proteomes" id="UP000694568">
    <property type="component" value="Unplaced"/>
</dbReference>
<evidence type="ECO:0000256" key="12">
    <source>
        <dbReference type="SAM" id="Phobius"/>
    </source>
</evidence>
<feature type="transmembrane region" description="Helical" evidence="12">
    <location>
        <begin position="32"/>
        <end position="50"/>
    </location>
</feature>
<keyword evidence="8 12" id="KW-0472">Membrane</keyword>
<feature type="binding site" evidence="10">
    <location>
        <begin position="185"/>
        <end position="187"/>
    </location>
    <ligand>
        <name>UDP-N-acetyl-alpha-D-galactosamine</name>
        <dbReference type="ChEBI" id="CHEBI:67138"/>
    </ligand>
</feature>
<dbReference type="GO" id="GO:0046872">
    <property type="term" value="F:metal ion binding"/>
    <property type="evidence" value="ECO:0007669"/>
    <property type="project" value="UniProtKB-KW"/>
</dbReference>
<reference evidence="13" key="1">
    <citation type="submission" date="2025-08" db="UniProtKB">
        <authorList>
            <consortium name="Ensembl"/>
        </authorList>
    </citation>
    <scope>IDENTIFICATION</scope>
</reference>
<proteinExistence type="inferred from homology"/>
<feature type="binding site" evidence="10">
    <location>
        <position position="207"/>
    </location>
    <ligand>
        <name>an alpha-L-fucosyl-(1-&gt;2)-beta-D-galactosyl derivative</name>
        <dbReference type="ChEBI" id="CHEBI:140327"/>
    </ligand>
</feature>
<dbReference type="GO" id="GO:0016758">
    <property type="term" value="F:hexosyltransferase activity"/>
    <property type="evidence" value="ECO:0007669"/>
    <property type="project" value="InterPro"/>
</dbReference>
<evidence type="ECO:0000256" key="7">
    <source>
        <dbReference type="ARBA" id="ARBA00022989"/>
    </source>
</evidence>
<dbReference type="GO" id="GO:0005975">
    <property type="term" value="P:carbohydrate metabolic process"/>
    <property type="evidence" value="ECO:0007669"/>
    <property type="project" value="InterPro"/>
</dbReference>
<evidence type="ECO:0000256" key="9">
    <source>
        <dbReference type="PIRSR" id="PIRSR605076-1"/>
    </source>
</evidence>
<dbReference type="GO" id="GO:0005794">
    <property type="term" value="C:Golgi apparatus"/>
    <property type="evidence" value="ECO:0007669"/>
    <property type="project" value="TreeGrafter"/>
</dbReference>
<organism evidence="13 14">
    <name type="scientific">Sander lucioperca</name>
    <name type="common">Pike-perch</name>
    <name type="synonym">Perca lucioperca</name>
    <dbReference type="NCBI Taxonomy" id="283035"/>
    <lineage>
        <taxon>Eukaryota</taxon>
        <taxon>Metazoa</taxon>
        <taxon>Chordata</taxon>
        <taxon>Craniata</taxon>
        <taxon>Vertebrata</taxon>
        <taxon>Euteleostomi</taxon>
        <taxon>Actinopterygii</taxon>
        <taxon>Neopterygii</taxon>
        <taxon>Teleostei</taxon>
        <taxon>Neoteleostei</taxon>
        <taxon>Acanthomorphata</taxon>
        <taxon>Eupercaria</taxon>
        <taxon>Perciformes</taxon>
        <taxon>Percoidei</taxon>
        <taxon>Percidae</taxon>
        <taxon>Luciopercinae</taxon>
        <taxon>Sander</taxon>
    </lineage>
</organism>
<evidence type="ECO:0000256" key="11">
    <source>
        <dbReference type="PIRSR" id="PIRSR605076-3"/>
    </source>
</evidence>
<feature type="binding site" evidence="11">
    <location>
        <position position="185"/>
    </location>
    <ligand>
        <name>Mn(2+)</name>
        <dbReference type="ChEBI" id="CHEBI:29035"/>
    </ligand>
</feature>
<comment type="similarity">
    <text evidence="2">Belongs to the glycosyltransferase 6 family.</text>
</comment>
<evidence type="ECO:0000256" key="3">
    <source>
        <dbReference type="ARBA" id="ARBA00022676"/>
    </source>
</evidence>
<feature type="active site" description="Nucleophile" evidence="9">
    <location>
        <position position="277"/>
    </location>
</feature>
<evidence type="ECO:0000313" key="13">
    <source>
        <dbReference type="Ensembl" id="ENSSLUP00000039300.1"/>
    </source>
</evidence>
<feature type="binding site" evidence="10">
    <location>
        <position position="100"/>
    </location>
    <ligand>
        <name>UDP-N-acetyl-alpha-D-galactosamine</name>
        <dbReference type="ChEBI" id="CHEBI:67138"/>
    </ligand>
</feature>
<evidence type="ECO:0000256" key="8">
    <source>
        <dbReference type="ARBA" id="ARBA00023136"/>
    </source>
</evidence>
<dbReference type="Ensembl" id="ENSSLUT00000040587.1">
    <property type="protein sequence ID" value="ENSSLUP00000039300.1"/>
    <property type="gene ID" value="ENSSLUG00000017609.1"/>
</dbReference>
<evidence type="ECO:0000313" key="14">
    <source>
        <dbReference type="Proteomes" id="UP000694568"/>
    </source>
</evidence>
<dbReference type="InterPro" id="IPR005076">
    <property type="entry name" value="Glyco_trans_6"/>
</dbReference>
<dbReference type="PANTHER" id="PTHR10462">
    <property type="entry name" value="GLYCOSYLTRANSFERASE-RELATED"/>
    <property type="match status" value="1"/>
</dbReference>
<accession>A0A8C9ZES1</accession>
<evidence type="ECO:0000256" key="2">
    <source>
        <dbReference type="ARBA" id="ARBA00010413"/>
    </source>
</evidence>
<feature type="binding site" evidence="11">
    <location>
        <position position="187"/>
    </location>
    <ligand>
        <name>Mn(2+)</name>
        <dbReference type="ChEBI" id="CHEBI:29035"/>
    </ligand>
</feature>
<dbReference type="AlphaFoldDB" id="A0A8C9ZES1"/>
<dbReference type="GO" id="GO:0016020">
    <property type="term" value="C:membrane"/>
    <property type="evidence" value="ECO:0007669"/>
    <property type="project" value="UniProtKB-SubCell"/>
</dbReference>
<evidence type="ECO:0000256" key="1">
    <source>
        <dbReference type="ARBA" id="ARBA00004606"/>
    </source>
</evidence>
<keyword evidence="11" id="KW-0464">Manganese</keyword>
<comment type="cofactor">
    <cofactor evidence="11">
        <name>Mn(2+)</name>
        <dbReference type="ChEBI" id="CHEBI:29035"/>
    </cofactor>
    <text evidence="11">Binds 1 Mn(2+) ion per subunit.</text>
</comment>
<keyword evidence="6" id="KW-0735">Signal-anchor</keyword>
<evidence type="ECO:0000256" key="10">
    <source>
        <dbReference type="PIRSR" id="PIRSR605076-2"/>
    </source>
</evidence>
<keyword evidence="11" id="KW-0479">Metal-binding</keyword>
<evidence type="ECO:0000256" key="4">
    <source>
        <dbReference type="ARBA" id="ARBA00022679"/>
    </source>
</evidence>
<dbReference type="GO" id="GO:0031982">
    <property type="term" value="C:vesicle"/>
    <property type="evidence" value="ECO:0007669"/>
    <property type="project" value="TreeGrafter"/>
</dbReference>
<evidence type="ECO:0008006" key="15">
    <source>
        <dbReference type="Google" id="ProtNLM"/>
    </source>
</evidence>
<keyword evidence="5 12" id="KW-0812">Transmembrane</keyword>
<keyword evidence="4" id="KW-0808">Transferase</keyword>
<feature type="binding site" evidence="10">
    <location>
        <begin position="95"/>
        <end position="97"/>
    </location>
    <ligand>
        <name>UDP-N-acetyl-alpha-D-galactosamine</name>
        <dbReference type="ChEBI" id="CHEBI:67138"/>
    </ligand>
</feature>
<reference evidence="13" key="2">
    <citation type="submission" date="2025-09" db="UniProtKB">
        <authorList>
            <consortium name="Ensembl"/>
        </authorList>
    </citation>
    <scope>IDENTIFICATION</scope>
</reference>
<name>A0A8C9ZES1_SANLU</name>